<accession>A0A4Y7KTW5</accession>
<organism evidence="4 5">
    <name type="scientific">Papaver somniferum</name>
    <name type="common">Opium poppy</name>
    <dbReference type="NCBI Taxonomy" id="3469"/>
    <lineage>
        <taxon>Eukaryota</taxon>
        <taxon>Viridiplantae</taxon>
        <taxon>Streptophyta</taxon>
        <taxon>Embryophyta</taxon>
        <taxon>Tracheophyta</taxon>
        <taxon>Spermatophyta</taxon>
        <taxon>Magnoliopsida</taxon>
        <taxon>Ranunculales</taxon>
        <taxon>Papaveraceae</taxon>
        <taxon>Papaveroideae</taxon>
        <taxon>Papaver</taxon>
    </lineage>
</organism>
<dbReference type="EMBL" id="CM010723">
    <property type="protein sequence ID" value="RZC76227.1"/>
    <property type="molecule type" value="Genomic_DNA"/>
</dbReference>
<evidence type="ECO:0000256" key="3">
    <source>
        <dbReference type="ARBA" id="ARBA00022946"/>
    </source>
</evidence>
<dbReference type="OMA" id="NAQYRIY"/>
<keyword evidence="5" id="KW-1185">Reference proteome</keyword>
<protein>
    <submittedName>
        <fullName evidence="4">Uncharacterized protein</fullName>
    </submittedName>
</protein>
<dbReference type="PANTHER" id="PTHR13068:SF236">
    <property type="entry name" value="OS02G0749800 PROTEIN"/>
    <property type="match status" value="1"/>
</dbReference>
<evidence type="ECO:0000256" key="1">
    <source>
        <dbReference type="ARBA" id="ARBA00007692"/>
    </source>
</evidence>
<dbReference type="Proteomes" id="UP000316621">
    <property type="component" value="Chromosome 9"/>
</dbReference>
<dbReference type="AlphaFoldDB" id="A0A4Y7KTW5"/>
<keyword evidence="2" id="KW-0805">Transcription regulation</keyword>
<evidence type="ECO:0000256" key="2">
    <source>
        <dbReference type="ARBA" id="ARBA00022472"/>
    </source>
</evidence>
<dbReference type="GO" id="GO:0006353">
    <property type="term" value="P:DNA-templated transcription termination"/>
    <property type="evidence" value="ECO:0007669"/>
    <property type="project" value="UniProtKB-KW"/>
</dbReference>
<dbReference type="Gene3D" id="1.25.70.10">
    <property type="entry name" value="Transcription termination factor 3, mitochondrial"/>
    <property type="match status" value="1"/>
</dbReference>
<evidence type="ECO:0000313" key="5">
    <source>
        <dbReference type="Proteomes" id="UP000316621"/>
    </source>
</evidence>
<proteinExistence type="inferred from homology"/>
<sequence length="86" mass="10036">MVEMNAQYRIYDCSSVKPFDVYFRQAITASEKLDFKTTSNPDSVLSLLRTYGSTELHISKLINNYPFILSSDPHKTLKPKFDFFQF</sequence>
<keyword evidence="2" id="KW-0806">Transcription termination</keyword>
<gene>
    <name evidence="4" type="ORF">C5167_000533</name>
</gene>
<dbReference type="InterPro" id="IPR003690">
    <property type="entry name" value="MTERF"/>
</dbReference>
<dbReference type="Pfam" id="PF02536">
    <property type="entry name" value="mTERF"/>
    <property type="match status" value="1"/>
</dbReference>
<dbReference type="Gramene" id="RZC76227">
    <property type="protein sequence ID" value="RZC76227"/>
    <property type="gene ID" value="C5167_000533"/>
</dbReference>
<name>A0A4Y7KTW5_PAPSO</name>
<reference evidence="4 5" key="1">
    <citation type="journal article" date="2018" name="Science">
        <title>The opium poppy genome and morphinan production.</title>
        <authorList>
            <person name="Guo L."/>
            <person name="Winzer T."/>
            <person name="Yang X."/>
            <person name="Li Y."/>
            <person name="Ning Z."/>
            <person name="He Z."/>
            <person name="Teodor R."/>
            <person name="Lu Y."/>
            <person name="Bowser T.A."/>
            <person name="Graham I.A."/>
            <person name="Ye K."/>
        </authorList>
    </citation>
    <scope>NUCLEOTIDE SEQUENCE [LARGE SCALE GENOMIC DNA]</scope>
    <source>
        <strain evidence="5">cv. HN1</strain>
        <tissue evidence="4">Leaves</tissue>
    </source>
</reference>
<comment type="similarity">
    <text evidence="1">Belongs to the mTERF family.</text>
</comment>
<dbReference type="InterPro" id="IPR038538">
    <property type="entry name" value="MTERF_sf"/>
</dbReference>
<dbReference type="PANTHER" id="PTHR13068">
    <property type="entry name" value="CGI-12 PROTEIN-RELATED"/>
    <property type="match status" value="1"/>
</dbReference>
<keyword evidence="2" id="KW-0804">Transcription</keyword>
<keyword evidence="3" id="KW-0809">Transit peptide</keyword>
<evidence type="ECO:0000313" key="4">
    <source>
        <dbReference type="EMBL" id="RZC76227.1"/>
    </source>
</evidence>
<dbReference type="GO" id="GO:0003676">
    <property type="term" value="F:nucleic acid binding"/>
    <property type="evidence" value="ECO:0007669"/>
    <property type="project" value="InterPro"/>
</dbReference>